<dbReference type="Pfam" id="PF00916">
    <property type="entry name" value="Sulfate_transp"/>
    <property type="match status" value="1"/>
</dbReference>
<dbReference type="PANTHER" id="PTHR11814">
    <property type="entry name" value="SULFATE TRANSPORTER"/>
    <property type="match status" value="1"/>
</dbReference>
<feature type="transmembrane region" description="Helical" evidence="5">
    <location>
        <begin position="18"/>
        <end position="39"/>
    </location>
</feature>
<dbReference type="SUPFAM" id="SSF52091">
    <property type="entry name" value="SpoIIaa-like"/>
    <property type="match status" value="1"/>
</dbReference>
<dbReference type="AlphaFoldDB" id="F5SXX5"/>
<gene>
    <name evidence="7" type="ORF">MAMP_00105</name>
</gene>
<dbReference type="OrthoDB" id="9769739at2"/>
<evidence type="ECO:0000313" key="7">
    <source>
        <dbReference type="EMBL" id="EGL54043.1"/>
    </source>
</evidence>
<dbReference type="GO" id="GO:0055085">
    <property type="term" value="P:transmembrane transport"/>
    <property type="evidence" value="ECO:0007669"/>
    <property type="project" value="InterPro"/>
</dbReference>
<evidence type="ECO:0000313" key="8">
    <source>
        <dbReference type="Proteomes" id="UP000003544"/>
    </source>
</evidence>
<feature type="transmembrane region" description="Helical" evidence="5">
    <location>
        <begin position="248"/>
        <end position="269"/>
    </location>
</feature>
<dbReference type="Proteomes" id="UP000003544">
    <property type="component" value="Unassembled WGS sequence"/>
</dbReference>
<accession>F5SXX5</accession>
<dbReference type="Pfam" id="PF01740">
    <property type="entry name" value="STAS"/>
    <property type="match status" value="1"/>
</dbReference>
<dbReference type="InterPro" id="IPR002645">
    <property type="entry name" value="STAS_dom"/>
</dbReference>
<evidence type="ECO:0000256" key="3">
    <source>
        <dbReference type="ARBA" id="ARBA00022989"/>
    </source>
</evidence>
<dbReference type="GO" id="GO:0016020">
    <property type="term" value="C:membrane"/>
    <property type="evidence" value="ECO:0007669"/>
    <property type="project" value="UniProtKB-SubCell"/>
</dbReference>
<name>F5SXX5_9GAMM</name>
<keyword evidence="3 5" id="KW-1133">Transmembrane helix</keyword>
<feature type="transmembrane region" description="Helical" evidence="5">
    <location>
        <begin position="289"/>
        <end position="307"/>
    </location>
</feature>
<feature type="domain" description="STAS" evidence="6">
    <location>
        <begin position="440"/>
        <end position="543"/>
    </location>
</feature>
<feature type="transmembrane region" description="Helical" evidence="5">
    <location>
        <begin position="51"/>
        <end position="73"/>
    </location>
</feature>
<feature type="transmembrane region" description="Helical" evidence="5">
    <location>
        <begin position="165"/>
        <end position="186"/>
    </location>
</feature>
<feature type="transmembrane region" description="Helical" evidence="5">
    <location>
        <begin position="378"/>
        <end position="409"/>
    </location>
</feature>
<reference evidence="7 8" key="1">
    <citation type="journal article" date="2011" name="J. Bacteriol.">
        <title>Draft genome sequence of Methylophaga aminisulfidivorans MP T.</title>
        <authorList>
            <person name="Han G.H."/>
            <person name="Kim W."/>
            <person name="Chun J."/>
            <person name="Kim S.W."/>
        </authorList>
    </citation>
    <scope>NUCLEOTIDE SEQUENCE [LARGE SCALE GENOMIC DNA]</scope>
    <source>
        <strain evidence="8">MP(T)</strain>
    </source>
</reference>
<dbReference type="RefSeq" id="WP_007143929.1">
    <property type="nucleotide sequence ID" value="NZ_AFIG01000001.1"/>
</dbReference>
<dbReference type="Gene3D" id="3.30.750.24">
    <property type="entry name" value="STAS domain"/>
    <property type="match status" value="1"/>
</dbReference>
<comment type="subcellular location">
    <subcellularLocation>
        <location evidence="1">Membrane</location>
        <topology evidence="1">Multi-pass membrane protein</topology>
    </subcellularLocation>
</comment>
<dbReference type="PROSITE" id="PS50801">
    <property type="entry name" value="STAS"/>
    <property type="match status" value="1"/>
</dbReference>
<dbReference type="InterPro" id="IPR011547">
    <property type="entry name" value="SLC26A/SulP_dom"/>
</dbReference>
<evidence type="ECO:0000259" key="6">
    <source>
        <dbReference type="PROSITE" id="PS50801"/>
    </source>
</evidence>
<evidence type="ECO:0000256" key="1">
    <source>
        <dbReference type="ARBA" id="ARBA00004141"/>
    </source>
</evidence>
<dbReference type="EMBL" id="AFIG01000001">
    <property type="protein sequence ID" value="EGL54043.1"/>
    <property type="molecule type" value="Genomic_DNA"/>
</dbReference>
<protein>
    <submittedName>
        <fullName evidence="7">Sulfate permease and related transporter</fullName>
    </submittedName>
</protein>
<dbReference type="InterPro" id="IPR001902">
    <property type="entry name" value="SLC26A/SulP_fam"/>
</dbReference>
<evidence type="ECO:0000256" key="4">
    <source>
        <dbReference type="ARBA" id="ARBA00023136"/>
    </source>
</evidence>
<sequence>MLAILEAKKAGLLNRNHWLSNIVAGVIVGVVALPLAMAFAIASGAKPEQGLYTAIVAGLFVSIFGGTRLQIAGPTGAFIVVLSGITAKYGIEGLQIASLMAGVILLLLGLAKMGGIIKFIPDPVIVGFTAGIGVIIWVGQWKYFFGLPEVVGEHFHTKLYNLLQVFPQFDLATTLLAVLAISLVIYSPKLPGLKRVPGPLVALVVTTLIQITFQFEGIKTIGTAFGGIPHGLPEFAAPSITWGEVIELIGPAFTIAMLGAIESLLSAVVADGMAGTRHDSNQELVGQGLANIIAPFFGGFAATGAIARTATNIRNGGTSPIAGIVHSITLIVILLLLAPLAVHIPLATLAAILFVVAWNMSEAKHFVKMVRRAPRADVAILLVTFTLTVFADLVVAVNIGVILATLHFLRRMATSVEVRQSTEQELTQEFSHKGFINLPPGVLVFAVEGPFFFGAVENFERALAGTHTDPQHLIIRLKWVPFIDITGLQTLEEVIRDLQKRGVNVMLSGANSRVRDKLIKVGIINLIGETNHFSSFDEALDFLKTRRNESAEEQHSQKVAESDPVQQFLNTSRKYFLSSSEQRSKKDCD</sequence>
<organism evidence="7 8">
    <name type="scientific">Methylophaga aminisulfidivorans MP</name>
    <dbReference type="NCBI Taxonomy" id="1026882"/>
    <lineage>
        <taxon>Bacteria</taxon>
        <taxon>Pseudomonadati</taxon>
        <taxon>Pseudomonadota</taxon>
        <taxon>Gammaproteobacteria</taxon>
        <taxon>Thiotrichales</taxon>
        <taxon>Piscirickettsiaceae</taxon>
        <taxon>Methylophaga</taxon>
    </lineage>
</organism>
<proteinExistence type="predicted"/>
<evidence type="ECO:0000256" key="5">
    <source>
        <dbReference type="SAM" id="Phobius"/>
    </source>
</evidence>
<dbReference type="STRING" id="1026882.MAMP_00105"/>
<keyword evidence="2 5" id="KW-0812">Transmembrane</keyword>
<dbReference type="CDD" id="cd07042">
    <property type="entry name" value="STAS_SulP_like_sulfate_transporter"/>
    <property type="match status" value="1"/>
</dbReference>
<feature type="transmembrane region" description="Helical" evidence="5">
    <location>
        <begin position="123"/>
        <end position="145"/>
    </location>
</feature>
<evidence type="ECO:0000256" key="2">
    <source>
        <dbReference type="ARBA" id="ARBA00022692"/>
    </source>
</evidence>
<dbReference type="eggNOG" id="COG0659">
    <property type="taxonomic scope" value="Bacteria"/>
</dbReference>
<feature type="transmembrane region" description="Helical" evidence="5">
    <location>
        <begin position="93"/>
        <end position="111"/>
    </location>
</feature>
<keyword evidence="8" id="KW-1185">Reference proteome</keyword>
<comment type="caution">
    <text evidence="7">The sequence shown here is derived from an EMBL/GenBank/DDBJ whole genome shotgun (WGS) entry which is preliminary data.</text>
</comment>
<feature type="transmembrane region" description="Helical" evidence="5">
    <location>
        <begin position="328"/>
        <end position="358"/>
    </location>
</feature>
<keyword evidence="4 5" id="KW-0472">Membrane</keyword>
<dbReference type="InterPro" id="IPR036513">
    <property type="entry name" value="STAS_dom_sf"/>
</dbReference>